<dbReference type="PANTHER" id="PTHR16301:SF20">
    <property type="entry name" value="IMPACT FAMILY MEMBER YIGZ"/>
    <property type="match status" value="1"/>
</dbReference>
<dbReference type="NCBIfam" id="TIGR00257">
    <property type="entry name" value="IMPACT_YIGZ"/>
    <property type="match status" value="1"/>
</dbReference>
<dbReference type="InterPro" id="IPR020568">
    <property type="entry name" value="Ribosomal_Su5_D2-typ_SF"/>
</dbReference>
<dbReference type="RefSeq" id="WP_015360018.1">
    <property type="nucleotide sequence ID" value="NZ_CP014672.1"/>
</dbReference>
<protein>
    <recommendedName>
        <fullName evidence="6">YigZ family protein</fullName>
    </recommendedName>
</protein>
<dbReference type="SUPFAM" id="SSF54980">
    <property type="entry name" value="EF-G C-terminal domain-like"/>
    <property type="match status" value="1"/>
</dbReference>
<proteinExistence type="inferred from homology"/>
<dbReference type="OrthoDB" id="9813771at2"/>
<dbReference type="EMBL" id="CP014672">
    <property type="protein sequence ID" value="ANW99601.1"/>
    <property type="molecule type" value="Genomic_DNA"/>
</dbReference>
<dbReference type="PANTHER" id="PTHR16301">
    <property type="entry name" value="IMPACT-RELATED"/>
    <property type="match status" value="1"/>
</dbReference>
<dbReference type="Proteomes" id="UP000092971">
    <property type="component" value="Chromosome"/>
</dbReference>
<dbReference type="GO" id="GO:0006446">
    <property type="term" value="P:regulation of translational initiation"/>
    <property type="evidence" value="ECO:0007669"/>
    <property type="project" value="TreeGrafter"/>
</dbReference>
<dbReference type="InterPro" id="IPR015269">
    <property type="entry name" value="UPF0029_Impact_C"/>
</dbReference>
<dbReference type="InterPro" id="IPR020569">
    <property type="entry name" value="UPF0029_Impact_CS"/>
</dbReference>
<accession>A0A1B1YFR7</accession>
<dbReference type="GO" id="GO:0005737">
    <property type="term" value="C:cytoplasm"/>
    <property type="evidence" value="ECO:0007669"/>
    <property type="project" value="TreeGrafter"/>
</dbReference>
<gene>
    <name evidence="4" type="ORF">CSTERTH_11435</name>
</gene>
<dbReference type="InterPro" id="IPR023582">
    <property type="entry name" value="Impact"/>
</dbReference>
<dbReference type="InterPro" id="IPR015796">
    <property type="entry name" value="Impact_YigZ-like"/>
</dbReference>
<dbReference type="Gene3D" id="3.30.70.240">
    <property type="match status" value="1"/>
</dbReference>
<name>A0A1B1YFR7_THEST</name>
<feature type="domain" description="UPF0029" evidence="3">
    <location>
        <begin position="140"/>
        <end position="195"/>
    </location>
</feature>
<dbReference type="InterPro" id="IPR036956">
    <property type="entry name" value="Impact_N_sf"/>
</dbReference>
<dbReference type="Gene3D" id="3.30.230.30">
    <property type="entry name" value="Impact, N-terminal domain"/>
    <property type="match status" value="1"/>
</dbReference>
<reference evidence="4 5" key="1">
    <citation type="submission" date="2016-02" db="EMBL/GenBank/DDBJ databases">
        <title>Comparison of Clostridium stercorarium subspecies using comparative genomics and transcriptomics.</title>
        <authorList>
            <person name="Schellenberg J."/>
            <person name="Thallinger G."/>
            <person name="Levin D.B."/>
            <person name="Zhang X."/>
            <person name="Alvare G."/>
            <person name="Fristensky B."/>
            <person name="Sparling R."/>
        </authorList>
    </citation>
    <scope>NUCLEOTIDE SEQUENCE [LARGE SCALE GENOMIC DNA]</scope>
    <source>
        <strain evidence="4 5">DSM 2910</strain>
    </source>
</reference>
<dbReference type="InterPro" id="IPR035647">
    <property type="entry name" value="EFG_III/V"/>
</dbReference>
<evidence type="ECO:0000313" key="4">
    <source>
        <dbReference type="EMBL" id="ANW99601.1"/>
    </source>
</evidence>
<evidence type="ECO:0000259" key="2">
    <source>
        <dbReference type="Pfam" id="PF01205"/>
    </source>
</evidence>
<evidence type="ECO:0008006" key="6">
    <source>
        <dbReference type="Google" id="ProtNLM"/>
    </source>
</evidence>
<evidence type="ECO:0000259" key="3">
    <source>
        <dbReference type="Pfam" id="PF09186"/>
    </source>
</evidence>
<evidence type="ECO:0000256" key="1">
    <source>
        <dbReference type="ARBA" id="ARBA00007665"/>
    </source>
</evidence>
<dbReference type="AlphaFoldDB" id="A0A1B1YFR7"/>
<organism evidence="4 5">
    <name type="scientific">Thermoclostridium stercorarium subsp. thermolacticum DSM 2910</name>
    <dbReference type="NCBI Taxonomy" id="1121336"/>
    <lineage>
        <taxon>Bacteria</taxon>
        <taxon>Bacillati</taxon>
        <taxon>Bacillota</taxon>
        <taxon>Clostridia</taxon>
        <taxon>Eubacteriales</taxon>
        <taxon>Oscillospiraceae</taxon>
        <taxon>Thermoclostridium</taxon>
    </lineage>
</organism>
<dbReference type="Pfam" id="PF01205">
    <property type="entry name" value="Impact_N"/>
    <property type="match status" value="1"/>
</dbReference>
<dbReference type="Pfam" id="PF09186">
    <property type="entry name" value="DUF1949"/>
    <property type="match status" value="1"/>
</dbReference>
<feature type="domain" description="Impact N-terminal" evidence="2">
    <location>
        <begin position="19"/>
        <end position="124"/>
    </location>
</feature>
<dbReference type="PROSITE" id="PS00910">
    <property type="entry name" value="UPF0029"/>
    <property type="match status" value="1"/>
</dbReference>
<dbReference type="SUPFAM" id="SSF54211">
    <property type="entry name" value="Ribosomal protein S5 domain 2-like"/>
    <property type="match status" value="1"/>
</dbReference>
<comment type="similarity">
    <text evidence="1">Belongs to the IMPACT family.</text>
</comment>
<dbReference type="InterPro" id="IPR001498">
    <property type="entry name" value="Impact_N"/>
</dbReference>
<sequence length="216" mass="24450">MYENIRTVLNIGTGEYEEKRSRFLAWVFPVSSEEEVFSHLEFLRKKYYDARHHCYAYIIENETEIQRFSDDGEPSGTAGLPILEAIRKKGLVNVLVVVVRYFGGILLGASGLVRAYGKAAISALDNTTTVIRKLCCEACVRVDYALYGKIRNFLETNNYPVKDTRFTDSVEVVLVIEEGRKDSFCNGLTEITGGKTEVVFGNKIHAYFDEEGNFVK</sequence>
<evidence type="ECO:0000313" key="5">
    <source>
        <dbReference type="Proteomes" id="UP000092971"/>
    </source>
</evidence>